<gene>
    <name evidence="1" type="ORF">J2S41_005778</name>
</gene>
<keyword evidence="2" id="KW-1185">Reference proteome</keyword>
<dbReference type="Gene3D" id="3.10.490.10">
    <property type="entry name" value="Gamma-glutamyl cyclotransferase-like"/>
    <property type="match status" value="1"/>
</dbReference>
<organism evidence="1 2">
    <name type="scientific">Catenuloplanes atrovinosus</name>
    <dbReference type="NCBI Taxonomy" id="137266"/>
    <lineage>
        <taxon>Bacteria</taxon>
        <taxon>Bacillati</taxon>
        <taxon>Actinomycetota</taxon>
        <taxon>Actinomycetes</taxon>
        <taxon>Micromonosporales</taxon>
        <taxon>Micromonosporaceae</taxon>
        <taxon>Catenuloplanes</taxon>
    </lineage>
</organism>
<evidence type="ECO:0000313" key="2">
    <source>
        <dbReference type="Proteomes" id="UP001183643"/>
    </source>
</evidence>
<dbReference type="AlphaFoldDB" id="A0AAE4CEV3"/>
<reference evidence="1" key="1">
    <citation type="submission" date="2023-07" db="EMBL/GenBank/DDBJ databases">
        <title>Sequencing the genomes of 1000 actinobacteria strains.</title>
        <authorList>
            <person name="Klenk H.-P."/>
        </authorList>
    </citation>
    <scope>NUCLEOTIDE SEQUENCE</scope>
    <source>
        <strain evidence="1">DSM 44707</strain>
    </source>
</reference>
<comment type="caution">
    <text evidence="1">The sequence shown here is derived from an EMBL/GenBank/DDBJ whole genome shotgun (WGS) entry which is preliminary data.</text>
</comment>
<evidence type="ECO:0000313" key="1">
    <source>
        <dbReference type="EMBL" id="MDR7279000.1"/>
    </source>
</evidence>
<evidence type="ECO:0008006" key="3">
    <source>
        <dbReference type="Google" id="ProtNLM"/>
    </source>
</evidence>
<accession>A0AAE4CEV3</accession>
<dbReference type="EMBL" id="JAVDYB010000001">
    <property type="protein sequence ID" value="MDR7279000.1"/>
    <property type="molecule type" value="Genomic_DNA"/>
</dbReference>
<dbReference type="Proteomes" id="UP001183643">
    <property type="component" value="Unassembled WGS sequence"/>
</dbReference>
<name>A0AAE4CEV3_9ACTN</name>
<proteinExistence type="predicted"/>
<sequence>MTMHPLIWYTAYGSNMHATRLGYYLGGGRPPGGRRTYPGCRDPSPPRRTVGSTLPGGIFFAGESPAWTGGAAFYDRHLPGTAAARSYLVTVSQFSDLAAQEMYRPPGTDLDLGPVLERGHVRLGDGRYETMVHAGDLDGHPMITFTAPWSAREAALNAPAARYLEMISSGLHEAHSWSPPQIAAYLAGRPGAAGAWTIPRLTALARRGIELGMLVAAPDPDGA</sequence>
<dbReference type="RefSeq" id="WP_310372268.1">
    <property type="nucleotide sequence ID" value="NZ_JAVDYB010000001.1"/>
</dbReference>
<protein>
    <recommendedName>
        <fullName evidence="3">Histone deacetylase</fullName>
    </recommendedName>
</protein>